<feature type="chain" id="PRO_5025343564" description="Secreted protein" evidence="2">
    <location>
        <begin position="23"/>
        <end position="167"/>
    </location>
</feature>
<accession>A0A6A6X0D5</accession>
<protein>
    <recommendedName>
        <fullName evidence="5">Secreted protein</fullName>
    </recommendedName>
</protein>
<evidence type="ECO:0000313" key="4">
    <source>
        <dbReference type="Proteomes" id="UP000799757"/>
    </source>
</evidence>
<reference evidence="3" key="1">
    <citation type="journal article" date="2020" name="Stud. Mycol.">
        <title>101 Dothideomycetes genomes: a test case for predicting lifestyles and emergence of pathogens.</title>
        <authorList>
            <person name="Haridas S."/>
            <person name="Albert R."/>
            <person name="Binder M."/>
            <person name="Bloem J."/>
            <person name="Labutti K."/>
            <person name="Salamov A."/>
            <person name="Andreopoulos B."/>
            <person name="Baker S."/>
            <person name="Barry K."/>
            <person name="Bills G."/>
            <person name="Bluhm B."/>
            <person name="Cannon C."/>
            <person name="Castanera R."/>
            <person name="Culley D."/>
            <person name="Daum C."/>
            <person name="Ezra D."/>
            <person name="Gonzalez J."/>
            <person name="Henrissat B."/>
            <person name="Kuo A."/>
            <person name="Liang C."/>
            <person name="Lipzen A."/>
            <person name="Lutzoni F."/>
            <person name="Magnuson J."/>
            <person name="Mondo S."/>
            <person name="Nolan M."/>
            <person name="Ohm R."/>
            <person name="Pangilinan J."/>
            <person name="Park H.-J."/>
            <person name="Ramirez L."/>
            <person name="Alfaro M."/>
            <person name="Sun H."/>
            <person name="Tritt A."/>
            <person name="Yoshinaga Y."/>
            <person name="Zwiers L.-H."/>
            <person name="Turgeon B."/>
            <person name="Goodwin S."/>
            <person name="Spatafora J."/>
            <person name="Crous P."/>
            <person name="Grigoriev I."/>
        </authorList>
    </citation>
    <scope>NUCLEOTIDE SEQUENCE</scope>
    <source>
        <strain evidence="3">CBS 109.77</strain>
    </source>
</reference>
<evidence type="ECO:0000313" key="3">
    <source>
        <dbReference type="EMBL" id="KAF2789658.1"/>
    </source>
</evidence>
<keyword evidence="4" id="KW-1185">Reference proteome</keyword>
<sequence>MLLWRCSGTVMVVLCCYYNCCCLDSRRQDMTSATQSWRSSSGWASRTAWKPLAEAAGGRTQTGNGGDEKRATLGSELVRLQAGNGRRRSQPQADAEGAFGWFEDFSSPAQYRAPAVVREGAAVPYFIDRLRHRPWGGGDACARRKPRSKHGNKARTTAPNRHAKAPG</sequence>
<organism evidence="3 4">
    <name type="scientific">Melanomma pulvis-pyrius CBS 109.77</name>
    <dbReference type="NCBI Taxonomy" id="1314802"/>
    <lineage>
        <taxon>Eukaryota</taxon>
        <taxon>Fungi</taxon>
        <taxon>Dikarya</taxon>
        <taxon>Ascomycota</taxon>
        <taxon>Pezizomycotina</taxon>
        <taxon>Dothideomycetes</taxon>
        <taxon>Pleosporomycetidae</taxon>
        <taxon>Pleosporales</taxon>
        <taxon>Melanommataceae</taxon>
        <taxon>Melanomma</taxon>
    </lineage>
</organism>
<feature type="region of interest" description="Disordered" evidence="1">
    <location>
        <begin position="54"/>
        <end position="75"/>
    </location>
</feature>
<feature type="signal peptide" evidence="2">
    <location>
        <begin position="1"/>
        <end position="22"/>
    </location>
</feature>
<evidence type="ECO:0008006" key="5">
    <source>
        <dbReference type="Google" id="ProtNLM"/>
    </source>
</evidence>
<evidence type="ECO:0000256" key="2">
    <source>
        <dbReference type="SAM" id="SignalP"/>
    </source>
</evidence>
<keyword evidence="2" id="KW-0732">Signal</keyword>
<dbReference type="Proteomes" id="UP000799757">
    <property type="component" value="Unassembled WGS sequence"/>
</dbReference>
<evidence type="ECO:0000256" key="1">
    <source>
        <dbReference type="SAM" id="MobiDB-lite"/>
    </source>
</evidence>
<feature type="region of interest" description="Disordered" evidence="1">
    <location>
        <begin position="137"/>
        <end position="167"/>
    </location>
</feature>
<feature type="compositionally biased region" description="Basic residues" evidence="1">
    <location>
        <begin position="143"/>
        <end position="153"/>
    </location>
</feature>
<gene>
    <name evidence="3" type="ORF">K505DRAFT_90957</name>
</gene>
<dbReference type="EMBL" id="MU002122">
    <property type="protein sequence ID" value="KAF2789658.1"/>
    <property type="molecule type" value="Genomic_DNA"/>
</dbReference>
<proteinExistence type="predicted"/>
<name>A0A6A6X0D5_9PLEO</name>
<dbReference type="AlphaFoldDB" id="A0A6A6X0D5"/>